<keyword evidence="3" id="KW-0418">Kinase</keyword>
<organism evidence="7 8">
    <name type="scientific">Nocardioides massiliensis</name>
    <dbReference type="NCBI Taxonomy" id="1325935"/>
    <lineage>
        <taxon>Bacteria</taxon>
        <taxon>Bacillati</taxon>
        <taxon>Actinomycetota</taxon>
        <taxon>Actinomycetes</taxon>
        <taxon>Propionibacteriales</taxon>
        <taxon>Nocardioidaceae</taxon>
        <taxon>Nocardioides</taxon>
    </lineage>
</organism>
<dbReference type="CDD" id="cd00180">
    <property type="entry name" value="PKc"/>
    <property type="match status" value="1"/>
</dbReference>
<dbReference type="InterPro" id="IPR050538">
    <property type="entry name" value="MAP_kinase_kinase_kinase"/>
</dbReference>
<evidence type="ECO:0000256" key="3">
    <source>
        <dbReference type="ARBA" id="ARBA00022777"/>
    </source>
</evidence>
<keyword evidence="4 5" id="KW-0067">ATP-binding</keyword>
<dbReference type="PROSITE" id="PS00107">
    <property type="entry name" value="PROTEIN_KINASE_ATP"/>
    <property type="match status" value="1"/>
</dbReference>
<dbReference type="SUPFAM" id="SSF56112">
    <property type="entry name" value="Protein kinase-like (PK-like)"/>
    <property type="match status" value="1"/>
</dbReference>
<evidence type="ECO:0000256" key="1">
    <source>
        <dbReference type="ARBA" id="ARBA00022679"/>
    </source>
</evidence>
<dbReference type="Gene3D" id="1.10.510.10">
    <property type="entry name" value="Transferase(Phosphotransferase) domain 1"/>
    <property type="match status" value="1"/>
</dbReference>
<keyword evidence="2 5" id="KW-0547">Nucleotide-binding</keyword>
<evidence type="ECO:0000313" key="7">
    <source>
        <dbReference type="EMBL" id="MDP9821059.1"/>
    </source>
</evidence>
<gene>
    <name evidence="7" type="ORF">J2S59_000868</name>
</gene>
<dbReference type="InterPro" id="IPR011009">
    <property type="entry name" value="Kinase-like_dom_sf"/>
</dbReference>
<keyword evidence="1 7" id="KW-0808">Transferase</keyword>
<feature type="domain" description="Protein kinase" evidence="6">
    <location>
        <begin position="217"/>
        <end position="459"/>
    </location>
</feature>
<dbReference type="PROSITE" id="PS50011">
    <property type="entry name" value="PROTEIN_KINASE_DOM"/>
    <property type="match status" value="1"/>
</dbReference>
<reference evidence="7 8" key="1">
    <citation type="submission" date="2023-07" db="EMBL/GenBank/DDBJ databases">
        <title>Sequencing the genomes of 1000 actinobacteria strains.</title>
        <authorList>
            <person name="Klenk H.-P."/>
        </authorList>
    </citation>
    <scope>NUCLEOTIDE SEQUENCE [LARGE SCALE GENOMIC DNA]</scope>
    <source>
        <strain evidence="7 8">GD13</strain>
    </source>
</reference>
<dbReference type="RefSeq" id="WP_246360116.1">
    <property type="nucleotide sequence ID" value="NZ_CCXJ01000082.1"/>
</dbReference>
<dbReference type="PROSITE" id="PS00109">
    <property type="entry name" value="PROTEIN_KINASE_TYR"/>
    <property type="match status" value="1"/>
</dbReference>
<proteinExistence type="predicted"/>
<keyword evidence="8" id="KW-1185">Reference proteome</keyword>
<evidence type="ECO:0000256" key="4">
    <source>
        <dbReference type="ARBA" id="ARBA00022840"/>
    </source>
</evidence>
<dbReference type="GO" id="GO:0016740">
    <property type="term" value="F:transferase activity"/>
    <property type="evidence" value="ECO:0007669"/>
    <property type="project" value="UniProtKB-KW"/>
</dbReference>
<dbReference type="Pfam" id="PF00069">
    <property type="entry name" value="Pkinase"/>
    <property type="match status" value="1"/>
</dbReference>
<name>A0ABT9NKX1_9ACTN</name>
<dbReference type="PANTHER" id="PTHR48016">
    <property type="entry name" value="MAP KINASE KINASE KINASE SSK2-RELATED-RELATED"/>
    <property type="match status" value="1"/>
</dbReference>
<dbReference type="InterPro" id="IPR008266">
    <property type="entry name" value="Tyr_kinase_AS"/>
</dbReference>
<evidence type="ECO:0000256" key="2">
    <source>
        <dbReference type="ARBA" id="ARBA00022741"/>
    </source>
</evidence>
<dbReference type="EMBL" id="JAUSQM010000001">
    <property type="protein sequence ID" value="MDP9821059.1"/>
    <property type="molecule type" value="Genomic_DNA"/>
</dbReference>
<dbReference type="PANTHER" id="PTHR48016:SF56">
    <property type="entry name" value="MAPKK KINASE"/>
    <property type="match status" value="1"/>
</dbReference>
<evidence type="ECO:0000313" key="8">
    <source>
        <dbReference type="Proteomes" id="UP001240447"/>
    </source>
</evidence>
<sequence length="459" mass="52725">MTKRSRAGALKETPGRKNALDTRTTIGVVVRRPLANGAVAVRVRRHGSPWPELERMRRDGWDHGGWRERGHVANPEFMLADLREKYEALPDSPRFARLYDESEWGHMFAVLHRRLNDHFSDINGRAKTTRHYWADNSRDLLALMDEIEKDLHLLRRAGVEAELDRSYQDALDRCRPWLTPSGGSPVPEDFEPIKVVEYEPVFTSGSTSVKLEKQQTPVEMKMVGSGSYAHVYSYVDPDYGIKFAVKRAKKDLDERDLGRFKQEFEVLKGLSFPYVVQVYQYNEARNEYRMEYCDTTLRAYIGRRNAALSFTARKRIALQFLYGINYLHHRELLHRDISLQNILVKEFDVGAVLVKLSDFGLVKDPAKDFTLTQTEMKGTLRDPMLTNFKDYKVVNEMYPIGWVLGYIFTGREGLQPRGDAVGDIIQKCAILDLGARYQTVADLIADVERLEAPTVQTTA</sequence>
<feature type="binding site" evidence="5">
    <location>
        <position position="250"/>
    </location>
    <ligand>
        <name>ATP</name>
        <dbReference type="ChEBI" id="CHEBI:30616"/>
    </ligand>
</feature>
<dbReference type="Proteomes" id="UP001240447">
    <property type="component" value="Unassembled WGS sequence"/>
</dbReference>
<dbReference type="InterPro" id="IPR000719">
    <property type="entry name" value="Prot_kinase_dom"/>
</dbReference>
<accession>A0ABT9NKX1</accession>
<evidence type="ECO:0000259" key="6">
    <source>
        <dbReference type="PROSITE" id="PS50011"/>
    </source>
</evidence>
<protein>
    <submittedName>
        <fullName evidence="7">tRNA A-37 threonylcarbamoyl transferase component Bud32</fullName>
    </submittedName>
</protein>
<comment type="caution">
    <text evidence="7">The sequence shown here is derived from an EMBL/GenBank/DDBJ whole genome shotgun (WGS) entry which is preliminary data.</text>
</comment>
<evidence type="ECO:0000256" key="5">
    <source>
        <dbReference type="PROSITE-ProRule" id="PRU10141"/>
    </source>
</evidence>
<dbReference type="InterPro" id="IPR017441">
    <property type="entry name" value="Protein_kinase_ATP_BS"/>
</dbReference>